<dbReference type="OrthoDB" id="3038909at2759"/>
<evidence type="ECO:0000313" key="1">
    <source>
        <dbReference type="EMBL" id="OCH94435.1"/>
    </source>
</evidence>
<dbReference type="EMBL" id="KV722344">
    <property type="protein sequence ID" value="OCH94435.1"/>
    <property type="molecule type" value="Genomic_DNA"/>
</dbReference>
<dbReference type="Proteomes" id="UP000250043">
    <property type="component" value="Unassembled WGS sequence"/>
</dbReference>
<accession>A0A8E2DRG5</accession>
<organism evidence="1 2">
    <name type="scientific">Obba rivulosa</name>
    <dbReference type="NCBI Taxonomy" id="1052685"/>
    <lineage>
        <taxon>Eukaryota</taxon>
        <taxon>Fungi</taxon>
        <taxon>Dikarya</taxon>
        <taxon>Basidiomycota</taxon>
        <taxon>Agaricomycotina</taxon>
        <taxon>Agaricomycetes</taxon>
        <taxon>Polyporales</taxon>
        <taxon>Gelatoporiaceae</taxon>
        <taxon>Obba</taxon>
    </lineage>
</organism>
<sequence>MEDHEVKSALGDLKDVTTLADAASRAKPKGGYHLRTSIGCGRKQPYRNANLAVLDADHQGEYHTAGQAGPLAEAGVINIHSQQIPLLIPASLDHKTAGMSQSENALAKKIGHGREGLYFGENGKHALYDVGRAIGAAMVEPGRSEEEIQNILEGYDPFDFSTSSEYLGSNSRCRAERSRSIGWNPTKTIVDMVASVKPEIASIVNNPGSVKIRLG</sequence>
<keyword evidence="2" id="KW-1185">Reference proteome</keyword>
<reference evidence="1 2" key="1">
    <citation type="submission" date="2016-07" db="EMBL/GenBank/DDBJ databases">
        <title>Draft genome of the white-rot fungus Obba rivulosa 3A-2.</title>
        <authorList>
            <consortium name="DOE Joint Genome Institute"/>
            <person name="Miettinen O."/>
            <person name="Riley R."/>
            <person name="Acob R."/>
            <person name="Barry K."/>
            <person name="Cullen D."/>
            <person name="De Vries R."/>
            <person name="Hainaut M."/>
            <person name="Hatakka A."/>
            <person name="Henrissat B."/>
            <person name="Hilden K."/>
            <person name="Kuo R."/>
            <person name="Labutti K."/>
            <person name="Lipzen A."/>
            <person name="Makela M.R."/>
            <person name="Sandor L."/>
            <person name="Spatafora J.W."/>
            <person name="Grigoriev I.V."/>
            <person name="Hibbett D.S."/>
        </authorList>
    </citation>
    <scope>NUCLEOTIDE SEQUENCE [LARGE SCALE GENOMIC DNA]</scope>
    <source>
        <strain evidence="1 2">3A-2</strain>
    </source>
</reference>
<dbReference type="AlphaFoldDB" id="A0A8E2DRG5"/>
<gene>
    <name evidence="1" type="ORF">OBBRIDRAFT_801254</name>
</gene>
<name>A0A8E2DRG5_9APHY</name>
<evidence type="ECO:0000313" key="2">
    <source>
        <dbReference type="Proteomes" id="UP000250043"/>
    </source>
</evidence>
<protein>
    <submittedName>
        <fullName evidence="1">Uncharacterized protein</fullName>
    </submittedName>
</protein>
<proteinExistence type="predicted"/>